<dbReference type="PANTHER" id="PTHR10826">
    <property type="entry name" value="COMPLEMENT COMPONENT 1"/>
    <property type="match status" value="1"/>
</dbReference>
<dbReference type="PANTHER" id="PTHR10826:SF1">
    <property type="entry name" value="COMPLEMENT COMPONENT 1 Q SUBCOMPONENT-BINDING PROTEIN, MITOCHONDRIAL"/>
    <property type="match status" value="1"/>
</dbReference>
<dbReference type="GO" id="GO:0005759">
    <property type="term" value="C:mitochondrial matrix"/>
    <property type="evidence" value="ECO:0007669"/>
    <property type="project" value="InterPro"/>
</dbReference>
<evidence type="ECO:0000313" key="3">
    <source>
        <dbReference type="Proteomes" id="UP000825935"/>
    </source>
</evidence>
<feature type="region of interest" description="Disordered" evidence="1">
    <location>
        <begin position="50"/>
        <end position="75"/>
    </location>
</feature>
<proteinExistence type="predicted"/>
<reference evidence="2" key="1">
    <citation type="submission" date="2021-08" db="EMBL/GenBank/DDBJ databases">
        <title>WGS assembly of Ceratopteris richardii.</title>
        <authorList>
            <person name="Marchant D.B."/>
            <person name="Chen G."/>
            <person name="Jenkins J."/>
            <person name="Shu S."/>
            <person name="Leebens-Mack J."/>
            <person name="Grimwood J."/>
            <person name="Schmutz J."/>
            <person name="Soltis P."/>
            <person name="Soltis D."/>
            <person name="Chen Z.-H."/>
        </authorList>
    </citation>
    <scope>NUCLEOTIDE SEQUENCE</scope>
    <source>
        <strain evidence="2">Whitten #5841</strain>
        <tissue evidence="2">Leaf</tissue>
    </source>
</reference>
<organism evidence="2 3">
    <name type="scientific">Ceratopteris richardii</name>
    <name type="common">Triangle waterfern</name>
    <dbReference type="NCBI Taxonomy" id="49495"/>
    <lineage>
        <taxon>Eukaryota</taxon>
        <taxon>Viridiplantae</taxon>
        <taxon>Streptophyta</taxon>
        <taxon>Embryophyta</taxon>
        <taxon>Tracheophyta</taxon>
        <taxon>Polypodiopsida</taxon>
        <taxon>Polypodiidae</taxon>
        <taxon>Polypodiales</taxon>
        <taxon>Pteridineae</taxon>
        <taxon>Pteridaceae</taxon>
        <taxon>Parkerioideae</taxon>
        <taxon>Ceratopteris</taxon>
    </lineage>
</organism>
<name>A0A8T2UFU6_CERRI</name>
<evidence type="ECO:0000256" key="1">
    <source>
        <dbReference type="SAM" id="MobiDB-lite"/>
    </source>
</evidence>
<dbReference type="Gene3D" id="3.10.280.10">
    <property type="entry name" value="Mitochondrial glycoprotein"/>
    <property type="match status" value="1"/>
</dbReference>
<feature type="region of interest" description="Disordered" evidence="1">
    <location>
        <begin position="293"/>
        <end position="312"/>
    </location>
</feature>
<protein>
    <recommendedName>
        <fullName evidence="4">Mitochondrial glycoprotein</fullName>
    </recommendedName>
</protein>
<keyword evidence="3" id="KW-1185">Reference proteome</keyword>
<dbReference type="InterPro" id="IPR036561">
    <property type="entry name" value="MAM33_sf"/>
</dbReference>
<dbReference type="Proteomes" id="UP000825935">
    <property type="component" value="Chromosome 7"/>
</dbReference>
<feature type="compositionally biased region" description="Basic and acidic residues" evidence="1">
    <location>
        <begin position="59"/>
        <end position="75"/>
    </location>
</feature>
<dbReference type="OrthoDB" id="278212at2759"/>
<dbReference type="EMBL" id="CM035412">
    <property type="protein sequence ID" value="KAH7432375.1"/>
    <property type="molecule type" value="Genomic_DNA"/>
</dbReference>
<dbReference type="InterPro" id="IPR003428">
    <property type="entry name" value="MAM33"/>
</dbReference>
<comment type="caution">
    <text evidence="2">The sequence shown here is derived from an EMBL/GenBank/DDBJ whole genome shotgun (WGS) entry which is preliminary data.</text>
</comment>
<dbReference type="Pfam" id="PF02330">
    <property type="entry name" value="MAM33"/>
    <property type="match status" value="1"/>
</dbReference>
<sequence length="312" mass="35840">MASRGAKLFARVLGSAGNYPLQYASLPKLFDSGIRSPSLVLGKTLGRFSSSSASANQGKTEKAVHNEPSDADPVRRDRLKTLARILGQDDSDDAGLDPDAFLLKVLKRELKKGEQSVQKYQVEIKGTFDPFEIVPTDGTSDLTLRRITEDEEITIKCILQLEEPPDEEYLMEDNEYELNIIQHLKMNIEFRKVSLGDKARFQIFCHYMTESLSIEEVVYLEKSAYVEKDYPYSGPFFPDLNPQMQQHFYYLLKSRGIDARLADLALDHLSSKYQEEYLSWVRNIRRFLKKKGQVREPSKEHQHDHIITKKLS</sequence>
<dbReference type="OMA" id="AFYRILY"/>
<dbReference type="AlphaFoldDB" id="A0A8T2UFU6"/>
<dbReference type="SUPFAM" id="SSF54529">
    <property type="entry name" value="Mitochondrial glycoprotein MAM33-like"/>
    <property type="match status" value="1"/>
</dbReference>
<accession>A0A8T2UFU6</accession>
<evidence type="ECO:0008006" key="4">
    <source>
        <dbReference type="Google" id="ProtNLM"/>
    </source>
</evidence>
<evidence type="ECO:0000313" key="2">
    <source>
        <dbReference type="EMBL" id="KAH7432375.1"/>
    </source>
</evidence>
<gene>
    <name evidence="2" type="ORF">KP509_07G019500</name>
</gene>